<dbReference type="GO" id="GO:0005524">
    <property type="term" value="F:ATP binding"/>
    <property type="evidence" value="ECO:0007669"/>
    <property type="project" value="UniProtKB-KW"/>
</dbReference>
<keyword evidence="1 6" id="KW-0812">Transmembrane</keyword>
<reference evidence="7" key="1">
    <citation type="journal article" date="2023" name="Plant J.">
        <title>Genome sequences and population genomics provide insights into the demographic history, inbreeding, and mutation load of two 'living fossil' tree species of Dipteronia.</title>
        <authorList>
            <person name="Feng Y."/>
            <person name="Comes H.P."/>
            <person name="Chen J."/>
            <person name="Zhu S."/>
            <person name="Lu R."/>
            <person name="Zhang X."/>
            <person name="Li P."/>
            <person name="Qiu J."/>
            <person name="Olsen K.M."/>
            <person name="Qiu Y."/>
        </authorList>
    </citation>
    <scope>NUCLEOTIDE SEQUENCE</scope>
    <source>
        <strain evidence="7">NBL</strain>
    </source>
</reference>
<evidence type="ECO:0000313" key="7">
    <source>
        <dbReference type="EMBL" id="KAK3182859.1"/>
    </source>
</evidence>
<dbReference type="EMBL" id="JANJYJ010000010">
    <property type="protein sequence ID" value="KAK3182859.1"/>
    <property type="molecule type" value="Genomic_DNA"/>
</dbReference>
<keyword evidence="4 6" id="KW-1133">Transmembrane helix</keyword>
<keyword evidence="2" id="KW-0547">Nucleotide-binding</keyword>
<dbReference type="SUPFAM" id="SSF90123">
    <property type="entry name" value="ABC transporter transmembrane region"/>
    <property type="match status" value="1"/>
</dbReference>
<gene>
    <name evidence="7" type="ORF">Dsin_030145</name>
</gene>
<sequence length="178" mass="20872">MNQTKLGKVNIFSRLTFSWLDLLLWLGYSKPFVLEDIPTLLSEDEAQSAYNKFSTIWEFLLRGDGNSNNPKNLLLKALFRVHWKEMIFVEVCALLRTLALVASPLLLNAFLQYSNNDHKTRLEGLLLVGCLMIVKFTESFSQRHWFFNSRKSRMRMRSALIMAIYRKQLKQSLVLFLF</sequence>
<evidence type="ECO:0000256" key="2">
    <source>
        <dbReference type="ARBA" id="ARBA00022741"/>
    </source>
</evidence>
<evidence type="ECO:0008006" key="9">
    <source>
        <dbReference type="Google" id="ProtNLM"/>
    </source>
</evidence>
<evidence type="ECO:0000256" key="3">
    <source>
        <dbReference type="ARBA" id="ARBA00022840"/>
    </source>
</evidence>
<keyword evidence="3" id="KW-0067">ATP-binding</keyword>
<feature type="transmembrane region" description="Helical" evidence="6">
    <location>
        <begin position="126"/>
        <end position="147"/>
    </location>
</feature>
<dbReference type="InterPro" id="IPR050173">
    <property type="entry name" value="ABC_transporter_C-like"/>
</dbReference>
<keyword evidence="8" id="KW-1185">Reference proteome</keyword>
<dbReference type="InterPro" id="IPR036640">
    <property type="entry name" value="ABC1_TM_sf"/>
</dbReference>
<evidence type="ECO:0000256" key="4">
    <source>
        <dbReference type="ARBA" id="ARBA00022989"/>
    </source>
</evidence>
<evidence type="ECO:0000256" key="1">
    <source>
        <dbReference type="ARBA" id="ARBA00022692"/>
    </source>
</evidence>
<dbReference type="GO" id="GO:0016020">
    <property type="term" value="C:membrane"/>
    <property type="evidence" value="ECO:0007669"/>
    <property type="project" value="InterPro"/>
</dbReference>
<dbReference type="AlphaFoldDB" id="A0AAD9ZKC2"/>
<organism evidence="7 8">
    <name type="scientific">Dipteronia sinensis</name>
    <dbReference type="NCBI Taxonomy" id="43782"/>
    <lineage>
        <taxon>Eukaryota</taxon>
        <taxon>Viridiplantae</taxon>
        <taxon>Streptophyta</taxon>
        <taxon>Embryophyta</taxon>
        <taxon>Tracheophyta</taxon>
        <taxon>Spermatophyta</taxon>
        <taxon>Magnoliopsida</taxon>
        <taxon>eudicotyledons</taxon>
        <taxon>Gunneridae</taxon>
        <taxon>Pentapetalae</taxon>
        <taxon>rosids</taxon>
        <taxon>malvids</taxon>
        <taxon>Sapindales</taxon>
        <taxon>Sapindaceae</taxon>
        <taxon>Hippocastanoideae</taxon>
        <taxon>Acereae</taxon>
        <taxon>Dipteronia</taxon>
    </lineage>
</organism>
<name>A0AAD9ZKC2_9ROSI</name>
<dbReference type="PANTHER" id="PTHR24223">
    <property type="entry name" value="ATP-BINDING CASSETTE SUB-FAMILY C"/>
    <property type="match status" value="1"/>
</dbReference>
<accession>A0AAD9ZKC2</accession>
<dbReference type="Proteomes" id="UP001281410">
    <property type="component" value="Unassembled WGS sequence"/>
</dbReference>
<dbReference type="Gene3D" id="1.20.1560.10">
    <property type="entry name" value="ABC transporter type 1, transmembrane domain"/>
    <property type="match status" value="1"/>
</dbReference>
<dbReference type="PANTHER" id="PTHR24223:SF108">
    <property type="entry name" value="ABC TRANSPORTER C FAMILY MEMBER 8"/>
    <property type="match status" value="1"/>
</dbReference>
<evidence type="ECO:0000256" key="5">
    <source>
        <dbReference type="ARBA" id="ARBA00023136"/>
    </source>
</evidence>
<feature type="transmembrane region" description="Helical" evidence="6">
    <location>
        <begin position="86"/>
        <end position="106"/>
    </location>
</feature>
<evidence type="ECO:0000313" key="8">
    <source>
        <dbReference type="Proteomes" id="UP001281410"/>
    </source>
</evidence>
<protein>
    <recommendedName>
        <fullName evidence="9">ABC transmembrane type-1 domain-containing protein</fullName>
    </recommendedName>
</protein>
<evidence type="ECO:0000256" key="6">
    <source>
        <dbReference type="SAM" id="Phobius"/>
    </source>
</evidence>
<dbReference type="GO" id="GO:0042626">
    <property type="term" value="F:ATPase-coupled transmembrane transporter activity"/>
    <property type="evidence" value="ECO:0007669"/>
    <property type="project" value="TreeGrafter"/>
</dbReference>
<comment type="caution">
    <text evidence="7">The sequence shown here is derived from an EMBL/GenBank/DDBJ whole genome shotgun (WGS) entry which is preliminary data.</text>
</comment>
<proteinExistence type="predicted"/>
<keyword evidence="5 6" id="KW-0472">Membrane</keyword>